<evidence type="ECO:0000256" key="1">
    <source>
        <dbReference type="SAM" id="Phobius"/>
    </source>
</evidence>
<evidence type="ECO:0000313" key="3">
    <source>
        <dbReference type="Proteomes" id="UP001159405"/>
    </source>
</evidence>
<keyword evidence="1" id="KW-0812">Transmembrane</keyword>
<gene>
    <name evidence="2" type="ORF">PLOB_00022425</name>
</gene>
<comment type="caution">
    <text evidence="2">The sequence shown here is derived from an EMBL/GenBank/DDBJ whole genome shotgun (WGS) entry which is preliminary data.</text>
</comment>
<keyword evidence="1" id="KW-1133">Transmembrane helix</keyword>
<sequence length="85" mass="9730">MFNFPCRRPTFTEVITVMNIARITVVFVAILVLTCEVQSISGRRTLDAPMLKVLRNIKEILGVPCPQGWVRFKDYCYHIGTVIKT</sequence>
<organism evidence="2 3">
    <name type="scientific">Porites lobata</name>
    <dbReference type="NCBI Taxonomy" id="104759"/>
    <lineage>
        <taxon>Eukaryota</taxon>
        <taxon>Metazoa</taxon>
        <taxon>Cnidaria</taxon>
        <taxon>Anthozoa</taxon>
        <taxon>Hexacorallia</taxon>
        <taxon>Scleractinia</taxon>
        <taxon>Fungiina</taxon>
        <taxon>Poritidae</taxon>
        <taxon>Porites</taxon>
    </lineage>
</organism>
<name>A0ABN8RK55_9CNID</name>
<accession>A0ABN8RK55</accession>
<dbReference type="EMBL" id="CALNXK010000262">
    <property type="protein sequence ID" value="CAH3179765.1"/>
    <property type="molecule type" value="Genomic_DNA"/>
</dbReference>
<reference evidence="2 3" key="1">
    <citation type="submission" date="2022-05" db="EMBL/GenBank/DDBJ databases">
        <authorList>
            <consortium name="Genoscope - CEA"/>
            <person name="William W."/>
        </authorList>
    </citation>
    <scope>NUCLEOTIDE SEQUENCE [LARGE SCALE GENOMIC DNA]</scope>
</reference>
<dbReference type="Proteomes" id="UP001159405">
    <property type="component" value="Unassembled WGS sequence"/>
</dbReference>
<evidence type="ECO:0000313" key="2">
    <source>
        <dbReference type="EMBL" id="CAH3179765.1"/>
    </source>
</evidence>
<proteinExistence type="predicted"/>
<feature type="transmembrane region" description="Helical" evidence="1">
    <location>
        <begin position="20"/>
        <end position="40"/>
    </location>
</feature>
<protein>
    <submittedName>
        <fullName evidence="2">Uncharacterized protein</fullName>
    </submittedName>
</protein>
<keyword evidence="1" id="KW-0472">Membrane</keyword>
<dbReference type="SUPFAM" id="SSF56436">
    <property type="entry name" value="C-type lectin-like"/>
    <property type="match status" value="1"/>
</dbReference>
<dbReference type="InterPro" id="IPR016187">
    <property type="entry name" value="CTDL_fold"/>
</dbReference>
<keyword evidence="3" id="KW-1185">Reference proteome</keyword>